<sequence length="172" mass="20152">MQRIKNHLALWKKKFLNKCGRLVLIKTVISSIPIYYMSMFKILVCVAHKIGKLQRNLFLGDGVEKIEIHVVDWTKIYKSKGNWGLGINRILYKNKGLLAKWVWRFGKEESSLWNKIICTKYGIMLWSYVRIGRVFLWPFFAKAIRSLYEEDTKTGKVLKKGLKVVVGRGDWA</sequence>
<feature type="transmembrane region" description="Helical" evidence="1">
    <location>
        <begin position="21"/>
        <end position="44"/>
    </location>
</feature>
<organism evidence="2 3">
    <name type="scientific">Dipteronia dyeriana</name>
    <dbReference type="NCBI Taxonomy" id="168575"/>
    <lineage>
        <taxon>Eukaryota</taxon>
        <taxon>Viridiplantae</taxon>
        <taxon>Streptophyta</taxon>
        <taxon>Embryophyta</taxon>
        <taxon>Tracheophyta</taxon>
        <taxon>Spermatophyta</taxon>
        <taxon>Magnoliopsida</taxon>
        <taxon>eudicotyledons</taxon>
        <taxon>Gunneridae</taxon>
        <taxon>Pentapetalae</taxon>
        <taxon>rosids</taxon>
        <taxon>malvids</taxon>
        <taxon>Sapindales</taxon>
        <taxon>Sapindaceae</taxon>
        <taxon>Hippocastanoideae</taxon>
        <taxon>Acereae</taxon>
        <taxon>Dipteronia</taxon>
    </lineage>
</organism>
<dbReference type="PANTHER" id="PTHR33116:SF78">
    <property type="entry name" value="OS12G0587133 PROTEIN"/>
    <property type="match status" value="1"/>
</dbReference>
<dbReference type="PANTHER" id="PTHR33116">
    <property type="entry name" value="REVERSE TRANSCRIPTASE ZINC-BINDING DOMAIN-CONTAINING PROTEIN-RELATED-RELATED"/>
    <property type="match status" value="1"/>
</dbReference>
<dbReference type="AlphaFoldDB" id="A0AAD9WQ94"/>
<reference evidence="2" key="1">
    <citation type="journal article" date="2023" name="Plant J.">
        <title>Genome sequences and population genomics provide insights into the demographic history, inbreeding, and mutation load of two 'living fossil' tree species of Dipteronia.</title>
        <authorList>
            <person name="Feng Y."/>
            <person name="Comes H.P."/>
            <person name="Chen J."/>
            <person name="Zhu S."/>
            <person name="Lu R."/>
            <person name="Zhang X."/>
            <person name="Li P."/>
            <person name="Qiu J."/>
            <person name="Olsen K.M."/>
            <person name="Qiu Y."/>
        </authorList>
    </citation>
    <scope>NUCLEOTIDE SEQUENCE</scope>
    <source>
        <strain evidence="2">KIB01</strain>
    </source>
</reference>
<evidence type="ECO:0000256" key="1">
    <source>
        <dbReference type="SAM" id="Phobius"/>
    </source>
</evidence>
<gene>
    <name evidence="2" type="ORF">Ddye_027529</name>
</gene>
<keyword evidence="1" id="KW-0812">Transmembrane</keyword>
<dbReference type="EMBL" id="JANJYI010000008">
    <property type="protein sequence ID" value="KAK2639734.1"/>
    <property type="molecule type" value="Genomic_DNA"/>
</dbReference>
<accession>A0AAD9WQ94</accession>
<keyword evidence="3" id="KW-1185">Reference proteome</keyword>
<comment type="caution">
    <text evidence="2">The sequence shown here is derived from an EMBL/GenBank/DDBJ whole genome shotgun (WGS) entry which is preliminary data.</text>
</comment>
<evidence type="ECO:0000313" key="3">
    <source>
        <dbReference type="Proteomes" id="UP001280121"/>
    </source>
</evidence>
<protein>
    <submittedName>
        <fullName evidence="2">Uncharacterized protein</fullName>
    </submittedName>
</protein>
<name>A0AAD9WQ94_9ROSI</name>
<keyword evidence="1" id="KW-1133">Transmembrane helix</keyword>
<evidence type="ECO:0000313" key="2">
    <source>
        <dbReference type="EMBL" id="KAK2639734.1"/>
    </source>
</evidence>
<proteinExistence type="predicted"/>
<keyword evidence="1" id="KW-0472">Membrane</keyword>
<dbReference type="Proteomes" id="UP001280121">
    <property type="component" value="Unassembled WGS sequence"/>
</dbReference>